<dbReference type="GO" id="GO:0016740">
    <property type="term" value="F:transferase activity"/>
    <property type="evidence" value="ECO:0007669"/>
    <property type="project" value="UniProtKB-KW"/>
</dbReference>
<accession>A0A4R0PKZ9</accession>
<evidence type="ECO:0000313" key="3">
    <source>
        <dbReference type="EMBL" id="TCD17348.1"/>
    </source>
</evidence>
<dbReference type="Gene3D" id="3.40.50.20">
    <property type="match status" value="1"/>
</dbReference>
<sequence>MIDWVIYGGGGHARVIGDAIKLGGDRLITYFDDNKDLHSINNIPVFPYHESTEDQAKIIIGIGNNEVRRNISKYIVHDFGTVIHPKATVADDVIIGEGSVILAGAVIQSGAVIGKHVVINGNVTIDHDVVIGDFCSIYPNSYIGGGAKIGAGVSVEACYAVARLAAIPSAFETDDVEELDLY</sequence>
<feature type="domain" description="PglD N-terminal" evidence="2">
    <location>
        <begin position="5"/>
        <end position="74"/>
    </location>
</feature>
<evidence type="ECO:0000256" key="1">
    <source>
        <dbReference type="ARBA" id="ARBA00007274"/>
    </source>
</evidence>
<dbReference type="Gene3D" id="2.160.10.10">
    <property type="entry name" value="Hexapeptide repeat proteins"/>
    <property type="match status" value="1"/>
</dbReference>
<gene>
    <name evidence="3" type="ORF">EZ456_23290</name>
</gene>
<dbReference type="PANTHER" id="PTHR43300">
    <property type="entry name" value="ACETYLTRANSFERASE"/>
    <property type="match status" value="1"/>
</dbReference>
<dbReference type="PANTHER" id="PTHR43300:SF7">
    <property type="entry name" value="UDP-N-ACETYLBACILLOSAMINE N-ACETYLTRANSFERASE"/>
    <property type="match status" value="1"/>
</dbReference>
<name>A0A4R0PKZ9_9SPHI</name>
<dbReference type="EMBL" id="SJSO01000031">
    <property type="protein sequence ID" value="TCD17348.1"/>
    <property type="molecule type" value="Genomic_DNA"/>
</dbReference>
<reference evidence="3 4" key="1">
    <citation type="submission" date="2019-02" db="EMBL/GenBank/DDBJ databases">
        <title>Pedobacter sp. RP-3-21 sp. nov., isolated from Arctic soil.</title>
        <authorList>
            <person name="Dahal R.H."/>
        </authorList>
    </citation>
    <scope>NUCLEOTIDE SEQUENCE [LARGE SCALE GENOMIC DNA]</scope>
    <source>
        <strain evidence="3 4">RP-3-21</strain>
    </source>
</reference>
<dbReference type="InterPro" id="IPR050179">
    <property type="entry name" value="Trans_hexapeptide_repeat"/>
</dbReference>
<dbReference type="InterPro" id="IPR041561">
    <property type="entry name" value="PglD_N"/>
</dbReference>
<dbReference type="RefSeq" id="WP_131534357.1">
    <property type="nucleotide sequence ID" value="NZ_SJSO01000031.1"/>
</dbReference>
<dbReference type="Pfam" id="PF00132">
    <property type="entry name" value="Hexapep"/>
    <property type="match status" value="2"/>
</dbReference>
<dbReference type="AlphaFoldDB" id="A0A4R0PKZ9"/>
<protein>
    <submittedName>
        <fullName evidence="3">Transferase</fullName>
    </submittedName>
</protein>
<evidence type="ECO:0000259" key="2">
    <source>
        <dbReference type="Pfam" id="PF17836"/>
    </source>
</evidence>
<comment type="caution">
    <text evidence="3">The sequence shown here is derived from an EMBL/GenBank/DDBJ whole genome shotgun (WGS) entry which is preliminary data.</text>
</comment>
<keyword evidence="4" id="KW-1185">Reference proteome</keyword>
<dbReference type="Proteomes" id="UP000293925">
    <property type="component" value="Unassembled WGS sequence"/>
</dbReference>
<dbReference type="InterPro" id="IPR011004">
    <property type="entry name" value="Trimer_LpxA-like_sf"/>
</dbReference>
<dbReference type="OrthoDB" id="9794407at2"/>
<organism evidence="3 4">
    <name type="scientific">Pedobacter psychrodurus</name>
    <dbReference type="NCBI Taxonomy" id="2530456"/>
    <lineage>
        <taxon>Bacteria</taxon>
        <taxon>Pseudomonadati</taxon>
        <taxon>Bacteroidota</taxon>
        <taxon>Sphingobacteriia</taxon>
        <taxon>Sphingobacteriales</taxon>
        <taxon>Sphingobacteriaceae</taxon>
        <taxon>Pedobacter</taxon>
    </lineage>
</organism>
<keyword evidence="3" id="KW-0808">Transferase</keyword>
<dbReference type="InterPro" id="IPR001451">
    <property type="entry name" value="Hexapep"/>
</dbReference>
<dbReference type="SUPFAM" id="SSF51161">
    <property type="entry name" value="Trimeric LpxA-like enzymes"/>
    <property type="match status" value="1"/>
</dbReference>
<comment type="similarity">
    <text evidence="1">Belongs to the transferase hexapeptide repeat family.</text>
</comment>
<evidence type="ECO:0000313" key="4">
    <source>
        <dbReference type="Proteomes" id="UP000293925"/>
    </source>
</evidence>
<dbReference type="Pfam" id="PF17836">
    <property type="entry name" value="PglD_N"/>
    <property type="match status" value="1"/>
</dbReference>
<proteinExistence type="inferred from homology"/>